<gene>
    <name evidence="2" type="ORF">I553_0917</name>
</gene>
<feature type="region of interest" description="Disordered" evidence="1">
    <location>
        <begin position="164"/>
        <end position="196"/>
    </location>
</feature>
<dbReference type="PATRIC" id="fig|1299334.3.peg.5762"/>
<dbReference type="Gene3D" id="3.30.559.30">
    <property type="entry name" value="Nonribosomal peptide synthetase, condensation domain"/>
    <property type="match status" value="1"/>
</dbReference>
<keyword evidence="2" id="KW-0560">Oxidoreductase</keyword>
<dbReference type="EC" id="1.-.-.-" evidence="2"/>
<feature type="compositionally biased region" description="Low complexity" evidence="1">
    <location>
        <begin position="168"/>
        <end position="196"/>
    </location>
</feature>
<protein>
    <submittedName>
        <fullName evidence="2">Linear gramicidin synthetase subunit D domain protein</fullName>
        <ecNumber evidence="2">1.-.-.-</ecNumber>
    </submittedName>
</protein>
<dbReference type="EMBL" id="JAOB01000059">
    <property type="protein sequence ID" value="EUA31097.1"/>
    <property type="molecule type" value="Genomic_DNA"/>
</dbReference>
<comment type="caution">
    <text evidence="2">The sequence shown here is derived from an EMBL/GenBank/DDBJ whole genome shotgun (WGS) entry which is preliminary data.</text>
</comment>
<organism evidence="2">
    <name type="scientific">Mycobacterium xenopi 4042</name>
    <dbReference type="NCBI Taxonomy" id="1299334"/>
    <lineage>
        <taxon>Bacteria</taxon>
        <taxon>Bacillati</taxon>
        <taxon>Actinomycetota</taxon>
        <taxon>Actinomycetes</taxon>
        <taxon>Mycobacteriales</taxon>
        <taxon>Mycobacteriaceae</taxon>
        <taxon>Mycobacterium</taxon>
    </lineage>
</organism>
<dbReference type="AlphaFoldDB" id="X8AGQ3"/>
<name>X8AGQ3_MYCXE</name>
<reference evidence="2" key="1">
    <citation type="submission" date="2014-01" db="EMBL/GenBank/DDBJ databases">
        <authorList>
            <person name="Brown-Elliot B."/>
            <person name="Wallace R."/>
            <person name="Lenaerts A."/>
            <person name="Ordway D."/>
            <person name="DeGroote M.A."/>
            <person name="Parker T."/>
            <person name="Sizemore C."/>
            <person name="Tallon L.J."/>
            <person name="Sadzewicz L.K."/>
            <person name="Sengamalay N."/>
            <person name="Fraser C.M."/>
            <person name="Hine E."/>
            <person name="Shefchek K.A."/>
            <person name="Das S.P."/>
            <person name="Tettelin H."/>
        </authorList>
    </citation>
    <scope>NUCLEOTIDE SEQUENCE [LARGE SCALE GENOMIC DNA]</scope>
    <source>
        <strain evidence="2">4042</strain>
    </source>
</reference>
<proteinExistence type="predicted"/>
<dbReference type="GO" id="GO:0016491">
    <property type="term" value="F:oxidoreductase activity"/>
    <property type="evidence" value="ECO:0007669"/>
    <property type="project" value="UniProtKB-KW"/>
</dbReference>
<evidence type="ECO:0000256" key="1">
    <source>
        <dbReference type="SAM" id="MobiDB-lite"/>
    </source>
</evidence>
<sequence length="196" mass="21224">MGWFTIKYPVALTFAALGWAQVAAGEPILGAVIKDAKEQLRALPDGLTYGLLRYLNPDVELNGFEPVIGFNYFGRMGAPPRRSRPSCGGRARTLCSPRAATLVFRCRWRTPWTSMRSPSTPAPAAVARRLDVAPSAMDRAQVSRLSRLWFEALRGICAHVRRGGGGLTRRTSPLPGSPSSRSTSCVSSTGSPTCCR</sequence>
<evidence type="ECO:0000313" key="2">
    <source>
        <dbReference type="EMBL" id="EUA31097.1"/>
    </source>
</evidence>
<accession>X8AGQ3</accession>